<reference evidence="3 4" key="1">
    <citation type="submission" date="2020-11" db="EMBL/GenBank/DDBJ databases">
        <title>Pedobacter endophytica, an endophytic bacteria isolated form Carex pumila.</title>
        <authorList>
            <person name="Peng Y."/>
            <person name="Jiang L."/>
            <person name="Lee J."/>
        </authorList>
    </citation>
    <scope>NUCLEOTIDE SEQUENCE [LARGE SCALE GENOMIC DNA]</scope>
    <source>
        <strain evidence="3 4">JBR3-12</strain>
    </source>
</reference>
<keyword evidence="4" id="KW-1185">Reference proteome</keyword>
<dbReference type="KEGG" id="pex:IZT61_05930"/>
<feature type="transmembrane region" description="Helical" evidence="1">
    <location>
        <begin position="131"/>
        <end position="152"/>
    </location>
</feature>
<feature type="transmembrane region" description="Helical" evidence="1">
    <location>
        <begin position="191"/>
        <end position="208"/>
    </location>
</feature>
<accession>A0A7S9L221</accession>
<feature type="transmembrane region" description="Helical" evidence="1">
    <location>
        <begin position="46"/>
        <end position="63"/>
    </location>
</feature>
<dbReference type="EMBL" id="CP064939">
    <property type="protein sequence ID" value="QPH40804.1"/>
    <property type="molecule type" value="Genomic_DNA"/>
</dbReference>
<dbReference type="GO" id="GO:0008915">
    <property type="term" value="F:lipid-A-disaccharide synthase activity"/>
    <property type="evidence" value="ECO:0007669"/>
    <property type="project" value="InterPro"/>
</dbReference>
<protein>
    <submittedName>
        <fullName evidence="3">Lipid-A-disaccharide synthase N-terminal domain-containing protein</fullName>
    </submittedName>
</protein>
<dbReference type="Pfam" id="PF07578">
    <property type="entry name" value="LAB_N"/>
    <property type="match status" value="2"/>
</dbReference>
<name>A0A7S9L221_9SPHI</name>
<keyword evidence="1" id="KW-0812">Transmembrane</keyword>
<evidence type="ECO:0000313" key="4">
    <source>
        <dbReference type="Proteomes" id="UP000594759"/>
    </source>
</evidence>
<proteinExistence type="predicted"/>
<keyword evidence="1" id="KW-0472">Membrane</keyword>
<feature type="domain" description="Lipid A biosynthesis N-terminal" evidence="2">
    <location>
        <begin position="138"/>
        <end position="209"/>
    </location>
</feature>
<dbReference type="Gene3D" id="1.20.1280.290">
    <property type="match status" value="1"/>
</dbReference>
<feature type="domain" description="Lipid A biosynthesis N-terminal" evidence="2">
    <location>
        <begin position="17"/>
        <end position="88"/>
    </location>
</feature>
<dbReference type="GO" id="GO:0009245">
    <property type="term" value="P:lipid A biosynthetic process"/>
    <property type="evidence" value="ECO:0007669"/>
    <property type="project" value="InterPro"/>
</dbReference>
<evidence type="ECO:0000259" key="2">
    <source>
        <dbReference type="SMART" id="SM01259"/>
    </source>
</evidence>
<dbReference type="SMART" id="SM01259">
    <property type="entry name" value="LAB_N"/>
    <property type="match status" value="2"/>
</dbReference>
<evidence type="ECO:0000256" key="1">
    <source>
        <dbReference type="SAM" id="Phobius"/>
    </source>
</evidence>
<sequence>MLGLKEIQSSHVLIYGIGFTAQLLFSWRMVMQWISSEKSKRTEIPKNFWIHSLLASFLLFVYGWLRDDFAIVLGQVLTYFIYMRNMHLQGEWLKLNRFFRYFLLAFPFLIVFYTFNNDQLDVHRFFKNENIPVWLVVLGSLSQLIFTLRFVYQWLYSEKKKSSSLPLGFWIISLTGSVLILSYAIIRKDPVLFIGQLSGLVVYSRNIIIAKRAVNVI</sequence>
<keyword evidence="1" id="KW-1133">Transmembrane helix</keyword>
<evidence type="ECO:0000313" key="3">
    <source>
        <dbReference type="EMBL" id="QPH40804.1"/>
    </source>
</evidence>
<dbReference type="Proteomes" id="UP000594759">
    <property type="component" value="Chromosome"/>
</dbReference>
<organism evidence="3 4">
    <name type="scientific">Pedobacter endophyticus</name>
    <dbReference type="NCBI Taxonomy" id="2789740"/>
    <lineage>
        <taxon>Bacteria</taxon>
        <taxon>Pseudomonadati</taxon>
        <taxon>Bacteroidota</taxon>
        <taxon>Sphingobacteriia</taxon>
        <taxon>Sphingobacteriales</taxon>
        <taxon>Sphingobacteriaceae</taxon>
        <taxon>Pedobacter</taxon>
    </lineage>
</organism>
<dbReference type="AlphaFoldDB" id="A0A7S9L221"/>
<feature type="transmembrane region" description="Helical" evidence="1">
    <location>
        <begin position="69"/>
        <end position="86"/>
    </location>
</feature>
<gene>
    <name evidence="3" type="ORF">IZT61_05930</name>
</gene>
<dbReference type="GO" id="GO:0016020">
    <property type="term" value="C:membrane"/>
    <property type="evidence" value="ECO:0007669"/>
    <property type="project" value="GOC"/>
</dbReference>
<feature type="transmembrane region" description="Helical" evidence="1">
    <location>
        <begin position="98"/>
        <end position="115"/>
    </location>
</feature>
<feature type="transmembrane region" description="Helical" evidence="1">
    <location>
        <begin position="164"/>
        <end position="185"/>
    </location>
</feature>
<dbReference type="InterPro" id="IPR011499">
    <property type="entry name" value="Lipid_A_biosynth_N"/>
</dbReference>
<feature type="transmembrane region" description="Helical" evidence="1">
    <location>
        <begin position="12"/>
        <end position="34"/>
    </location>
</feature>